<dbReference type="PROSITE" id="PS00670">
    <property type="entry name" value="D_2_HYDROXYACID_DH_2"/>
    <property type="match status" value="1"/>
</dbReference>
<keyword evidence="8" id="KW-1185">Reference proteome</keyword>
<protein>
    <submittedName>
        <fullName evidence="7">Hydroxyacid dehydrogenase</fullName>
    </submittedName>
</protein>
<evidence type="ECO:0000259" key="6">
    <source>
        <dbReference type="Pfam" id="PF02826"/>
    </source>
</evidence>
<feature type="domain" description="D-isomer specific 2-hydroxyacid dehydrogenase NAD-binding" evidence="6">
    <location>
        <begin position="148"/>
        <end position="295"/>
    </location>
</feature>
<dbReference type="SUPFAM" id="SSF52283">
    <property type="entry name" value="Formate/glycerate dehydrogenase catalytic domain-like"/>
    <property type="match status" value="1"/>
</dbReference>
<dbReference type="InterPro" id="IPR050223">
    <property type="entry name" value="D-isomer_2-hydroxyacid_DH"/>
</dbReference>
<gene>
    <name evidence="7" type="ORF">ACFP2T_42825</name>
</gene>
<evidence type="ECO:0000313" key="7">
    <source>
        <dbReference type="EMBL" id="MFC6022877.1"/>
    </source>
</evidence>
<evidence type="ECO:0000256" key="3">
    <source>
        <dbReference type="ARBA" id="ARBA00023027"/>
    </source>
</evidence>
<evidence type="ECO:0000256" key="1">
    <source>
        <dbReference type="ARBA" id="ARBA00005854"/>
    </source>
</evidence>
<dbReference type="SUPFAM" id="SSF51735">
    <property type="entry name" value="NAD(P)-binding Rossmann-fold domains"/>
    <property type="match status" value="1"/>
</dbReference>
<dbReference type="PANTHER" id="PTHR10996">
    <property type="entry name" value="2-HYDROXYACID DEHYDROGENASE-RELATED"/>
    <property type="match status" value="1"/>
</dbReference>
<name>A0ABW1KM22_9ACTN</name>
<dbReference type="InterPro" id="IPR006140">
    <property type="entry name" value="D-isomer_DH_NAD-bd"/>
</dbReference>
<reference evidence="8" key="1">
    <citation type="journal article" date="2019" name="Int. J. Syst. Evol. Microbiol.">
        <title>The Global Catalogue of Microorganisms (GCM) 10K type strain sequencing project: providing services to taxonomists for standard genome sequencing and annotation.</title>
        <authorList>
            <consortium name="The Broad Institute Genomics Platform"/>
            <consortium name="The Broad Institute Genome Sequencing Center for Infectious Disease"/>
            <person name="Wu L."/>
            <person name="Ma J."/>
        </authorList>
    </citation>
    <scope>NUCLEOTIDE SEQUENCE [LARGE SCALE GENOMIC DNA]</scope>
    <source>
        <strain evidence="8">ZS-35-S2</strain>
    </source>
</reference>
<evidence type="ECO:0000259" key="5">
    <source>
        <dbReference type="Pfam" id="PF00389"/>
    </source>
</evidence>
<evidence type="ECO:0000313" key="8">
    <source>
        <dbReference type="Proteomes" id="UP001596203"/>
    </source>
</evidence>
<dbReference type="Pfam" id="PF02826">
    <property type="entry name" value="2-Hacid_dh_C"/>
    <property type="match status" value="1"/>
</dbReference>
<sequence length="335" mass="35797">MADRPAALFAMRSRHLPEFFPPEVMGRLRRLVSVDPDIVAERFDNSRVLEALASVEILITGWGCPPLDQAVLAAAPRLRAVVHAAGTVKSHVTAACWDRGLVVSSAAAVNAVPVAEYTLAAILFAGKGVFAVRERYRGDRGFVLGSIVPGVGNFRRRVGIVGASRIGRRVIGLLRHFDLDVHLADPYVDSTDAAALGAHLMSLEEVLRTCDIVSLHAPSNPQTRHMLGAAQLALMPDGAVLINTARGDLVDTPALTAEASSGRLSAVLDVTDPEPLPAGSPLFDLPNVFLTPHVAGSHGNEVERMGRSAVDEVERLLAGRTLAYQVHQHEIVRIA</sequence>
<keyword evidence="3" id="KW-0520">NAD</keyword>
<dbReference type="PANTHER" id="PTHR10996:SF178">
    <property type="entry name" value="2-HYDROXYACID DEHYDROGENASE YGL185C-RELATED"/>
    <property type="match status" value="1"/>
</dbReference>
<evidence type="ECO:0000256" key="4">
    <source>
        <dbReference type="RuleBase" id="RU003719"/>
    </source>
</evidence>
<keyword evidence="2 4" id="KW-0560">Oxidoreductase</keyword>
<dbReference type="InterPro" id="IPR006139">
    <property type="entry name" value="D-isomer_2_OHA_DH_cat_dom"/>
</dbReference>
<dbReference type="PROSITE" id="PS00671">
    <property type="entry name" value="D_2_HYDROXYACID_DH_3"/>
    <property type="match status" value="1"/>
</dbReference>
<dbReference type="CDD" id="cd12167">
    <property type="entry name" value="2-Hacid_dh_8"/>
    <property type="match status" value="1"/>
</dbReference>
<dbReference type="RefSeq" id="WP_377432737.1">
    <property type="nucleotide sequence ID" value="NZ_JBHSPR010000069.1"/>
</dbReference>
<proteinExistence type="inferred from homology"/>
<accession>A0ABW1KM22</accession>
<dbReference type="InterPro" id="IPR029753">
    <property type="entry name" value="D-isomer_DH_CS"/>
</dbReference>
<dbReference type="Pfam" id="PF00389">
    <property type="entry name" value="2-Hacid_dh"/>
    <property type="match status" value="1"/>
</dbReference>
<dbReference type="EMBL" id="JBHSPR010000069">
    <property type="protein sequence ID" value="MFC6022877.1"/>
    <property type="molecule type" value="Genomic_DNA"/>
</dbReference>
<dbReference type="Gene3D" id="3.40.50.720">
    <property type="entry name" value="NAD(P)-binding Rossmann-like Domain"/>
    <property type="match status" value="2"/>
</dbReference>
<comment type="similarity">
    <text evidence="1 4">Belongs to the D-isomer specific 2-hydroxyacid dehydrogenase family.</text>
</comment>
<dbReference type="InterPro" id="IPR036291">
    <property type="entry name" value="NAD(P)-bd_dom_sf"/>
</dbReference>
<dbReference type="Proteomes" id="UP001596203">
    <property type="component" value="Unassembled WGS sequence"/>
</dbReference>
<evidence type="ECO:0000256" key="2">
    <source>
        <dbReference type="ARBA" id="ARBA00023002"/>
    </source>
</evidence>
<feature type="domain" description="D-isomer specific 2-hydroxyacid dehydrogenase catalytic" evidence="5">
    <location>
        <begin position="42"/>
        <end position="326"/>
    </location>
</feature>
<comment type="caution">
    <text evidence="7">The sequence shown here is derived from an EMBL/GenBank/DDBJ whole genome shotgun (WGS) entry which is preliminary data.</text>
</comment>
<organism evidence="7 8">
    <name type="scientific">Plantactinospora solaniradicis</name>
    <dbReference type="NCBI Taxonomy" id="1723736"/>
    <lineage>
        <taxon>Bacteria</taxon>
        <taxon>Bacillati</taxon>
        <taxon>Actinomycetota</taxon>
        <taxon>Actinomycetes</taxon>
        <taxon>Micromonosporales</taxon>
        <taxon>Micromonosporaceae</taxon>
        <taxon>Plantactinospora</taxon>
    </lineage>
</organism>